<dbReference type="Proteomes" id="UP000198788">
    <property type="component" value="Unassembled WGS sequence"/>
</dbReference>
<dbReference type="STRING" id="871741.SAMN05192570_1196"/>
<keyword evidence="2" id="KW-1185">Reference proteome</keyword>
<proteinExistence type="predicted"/>
<name>A0A1I6PR84_9CAUL</name>
<evidence type="ECO:0000313" key="1">
    <source>
        <dbReference type="EMBL" id="SFS42578.1"/>
    </source>
</evidence>
<reference evidence="2" key="1">
    <citation type="submission" date="2016-10" db="EMBL/GenBank/DDBJ databases">
        <authorList>
            <person name="Varghese N."/>
            <person name="Submissions S."/>
        </authorList>
    </citation>
    <scope>NUCLEOTIDE SEQUENCE [LARGE SCALE GENOMIC DNA]</scope>
    <source>
        <strain evidence="2">CGMCC 1.10683</strain>
    </source>
</reference>
<evidence type="ECO:0000313" key="2">
    <source>
        <dbReference type="Proteomes" id="UP000198788"/>
    </source>
</evidence>
<dbReference type="RefSeq" id="WP_092307797.1">
    <property type="nucleotide sequence ID" value="NZ_FOZV01000002.1"/>
</dbReference>
<dbReference type="AlphaFoldDB" id="A0A1I6PR84"/>
<accession>A0A1I6PR84</accession>
<organism evidence="1 2">
    <name type="scientific">Brevundimonas viscosa</name>
    <dbReference type="NCBI Taxonomy" id="871741"/>
    <lineage>
        <taxon>Bacteria</taxon>
        <taxon>Pseudomonadati</taxon>
        <taxon>Pseudomonadota</taxon>
        <taxon>Alphaproteobacteria</taxon>
        <taxon>Caulobacterales</taxon>
        <taxon>Caulobacteraceae</taxon>
        <taxon>Brevundimonas</taxon>
    </lineage>
</organism>
<sequence>MPDAAIQAIREERSASLELRLAAQKADLIRIETAKIEGSLRAIRDVAGMNGAQAAAQAALQRVSRAHMNDNDGWVA</sequence>
<dbReference type="EMBL" id="FOZV01000002">
    <property type="protein sequence ID" value="SFS42578.1"/>
    <property type="molecule type" value="Genomic_DNA"/>
</dbReference>
<gene>
    <name evidence="1" type="ORF">SAMN05192570_1196</name>
</gene>
<protein>
    <submittedName>
        <fullName evidence="1">Uncharacterized protein</fullName>
    </submittedName>
</protein>